<dbReference type="AlphaFoldDB" id="A0A2R4X3J9"/>
<feature type="transmembrane region" description="Helical" evidence="1">
    <location>
        <begin position="126"/>
        <end position="147"/>
    </location>
</feature>
<keyword evidence="3" id="KW-1185">Reference proteome</keyword>
<dbReference type="KEGG" id="harc:HARCEL1_11970"/>
<evidence type="ECO:0000313" key="2">
    <source>
        <dbReference type="EMBL" id="AWB28372.1"/>
    </source>
</evidence>
<gene>
    <name evidence="2" type="ORF">HARCEL1_11970</name>
</gene>
<keyword evidence="1" id="KW-0472">Membrane</keyword>
<dbReference type="Proteomes" id="UP000244727">
    <property type="component" value="Chromosome"/>
</dbReference>
<evidence type="ECO:0000256" key="1">
    <source>
        <dbReference type="SAM" id="Phobius"/>
    </source>
</evidence>
<accession>A0A2R4X3J9</accession>
<feature type="transmembrane region" description="Helical" evidence="1">
    <location>
        <begin position="50"/>
        <end position="71"/>
    </location>
</feature>
<feature type="transmembrane region" description="Helical" evidence="1">
    <location>
        <begin position="91"/>
        <end position="114"/>
    </location>
</feature>
<reference evidence="2 3" key="1">
    <citation type="submission" date="2018-04" db="EMBL/GenBank/DDBJ databases">
        <title>Halococcoides cellulosivorans gen. nov., sp. nov., an extremely halophilic cellulose-utilizing haloarchaeon from hypersaline lakes.</title>
        <authorList>
            <person name="Sorokin D.Y."/>
            <person name="Toshchakov S.V."/>
            <person name="Samarov N.I."/>
            <person name="Korzhenkov A."/>
            <person name="Kublanov I.V."/>
        </authorList>
    </citation>
    <scope>NUCLEOTIDE SEQUENCE [LARGE SCALE GENOMIC DNA]</scope>
    <source>
        <strain evidence="2 3">HArcel1</strain>
    </source>
</reference>
<keyword evidence="1" id="KW-0812">Transmembrane</keyword>
<organism evidence="2 3">
    <name type="scientific">Halococcoides cellulosivorans</name>
    <dbReference type="NCBI Taxonomy" id="1679096"/>
    <lineage>
        <taxon>Archaea</taxon>
        <taxon>Methanobacteriati</taxon>
        <taxon>Methanobacteriota</taxon>
        <taxon>Stenosarchaea group</taxon>
        <taxon>Halobacteria</taxon>
        <taxon>Halobacteriales</taxon>
        <taxon>Haloarculaceae</taxon>
        <taxon>Halococcoides</taxon>
    </lineage>
</organism>
<dbReference type="EMBL" id="CP028858">
    <property type="protein sequence ID" value="AWB28372.1"/>
    <property type="molecule type" value="Genomic_DNA"/>
</dbReference>
<protein>
    <submittedName>
        <fullName evidence="2">Uncharacterized protein</fullName>
    </submittedName>
</protein>
<feature type="transmembrane region" description="Helical" evidence="1">
    <location>
        <begin position="12"/>
        <end position="38"/>
    </location>
</feature>
<keyword evidence="1" id="KW-1133">Transmembrane helix</keyword>
<name>A0A2R4X3J9_9EURY</name>
<proteinExistence type="predicted"/>
<evidence type="ECO:0000313" key="3">
    <source>
        <dbReference type="Proteomes" id="UP000244727"/>
    </source>
</evidence>
<sequence>MSLLPGGPDDDGWTTFVMALSVVALAMLGVTVGLGHAVIDGPAETTAPGVAVLFGVGLAATGVLGAELWAVSPLPGKTHPLYADEAEGENWTVYVVGLSVAALLMFGTAAISGSGQFVARIGSPDTLSFVTIGVSLSAGTVLGARVLNVLYRS</sequence>